<proteinExistence type="predicted"/>
<dbReference type="CDD" id="cd00063">
    <property type="entry name" value="FN3"/>
    <property type="match status" value="1"/>
</dbReference>
<dbReference type="SUPFAM" id="SSF49899">
    <property type="entry name" value="Concanavalin A-like lectins/glucanases"/>
    <property type="match status" value="2"/>
</dbReference>
<dbReference type="SMART" id="SM00060">
    <property type="entry name" value="FN3"/>
    <property type="match status" value="1"/>
</dbReference>
<comment type="caution">
    <text evidence="6">The sequence shown here is derived from an EMBL/GenBank/DDBJ whole genome shotgun (WGS) entry which is preliminary data.</text>
</comment>
<dbReference type="InterPro" id="IPR001791">
    <property type="entry name" value="Laminin_G"/>
</dbReference>
<feature type="domain" description="Fibronectin type-III" evidence="5">
    <location>
        <begin position="248"/>
        <end position="336"/>
    </location>
</feature>
<dbReference type="Gene3D" id="2.60.40.10">
    <property type="entry name" value="Immunoglobulins"/>
    <property type="match status" value="1"/>
</dbReference>
<evidence type="ECO:0000256" key="4">
    <source>
        <dbReference type="ARBA" id="ARBA00023273"/>
    </source>
</evidence>
<dbReference type="EMBL" id="JAZDQU010000001">
    <property type="protein sequence ID" value="MEE1883935.1"/>
    <property type="molecule type" value="Genomic_DNA"/>
</dbReference>
<dbReference type="Pfam" id="PF18962">
    <property type="entry name" value="Por_Secre_tail"/>
    <property type="match status" value="1"/>
</dbReference>
<protein>
    <submittedName>
        <fullName evidence="6">DUF2341 domain-containing protein</fullName>
    </submittedName>
</protein>
<dbReference type="SMART" id="SM00560">
    <property type="entry name" value="LamGL"/>
    <property type="match status" value="1"/>
</dbReference>
<evidence type="ECO:0000313" key="6">
    <source>
        <dbReference type="EMBL" id="MEE1883935.1"/>
    </source>
</evidence>
<accession>A0ABU7GY91</accession>
<name>A0ABU7GY91_9SPHI</name>
<evidence type="ECO:0000256" key="1">
    <source>
        <dbReference type="ARBA" id="ARBA00004316"/>
    </source>
</evidence>
<dbReference type="InterPro" id="IPR036116">
    <property type="entry name" value="FN3_sf"/>
</dbReference>
<sequence length="2372" mass="258994">MIKILSNLLKSKFSYLGFLIFFNQLLFAQSLTNYSFSTSTSTTFTLLSSATTPTLSAGTVDNGAYNNIPIGFDFWYLGEKYTTISAATNGYLMLGTTIPSGSSYGSTNNLKTGSVRPVIAPLWDDLALTANKVTYKTSGTIGNRIFQIQYLNVKWSRSVGSNNGSISFQVTLDEASGAITFHYRPESANVSSGSASIGLSATATGNNNFISVSNNVSSPSISYSTESSHTARPTTNRRFIFTPSKPVTPSNLTFSAIDTDRITINWQDNEVDELGYSIYYSTDGNTYSLYNTTGPNINTITATGLVSGQNYFWKVYAFREILSDALEGEQGTLGPVPTDFSLSYPFSGNANDASGNSNNGTLQNGPTLVEDRFGIPNSAYSFNGVNQYISTSTLIASPGPQTFTYSVWIKTTTTNGGRIFGFGSSQIGLSSSYDRHLYMTNTGKLAFGVYVSSTRQLITTTNSYNDGNWHNVICSVGPAGIRLYVDGVLQGVNAAITTAEVFGGYWKVGYDALTSWENAPTSNYFNGIIDDISVYNRQLNSAEIMNVNYVKTEEYAYWKNITLNTSNIISGTQTNFPYLIKIIDPDLKLNTNSCDITAGSLDIGKVLSPTGQDISFKLFTGEKLKYEIAKYDPATGELWAWLNLPSVSSSSNLVVKMLFGNPNPPVNNSSDTWSDFRSVFHFDENSYSGTTTDATTLALIGTANSMSASNLVSGKILNAYNFNGAQKIAVAPNSATNITGDYTLSAWINSSSPLVDQKIITNQNSSNAGYKMGLYNGRPENENNGNANRPGSSGVTGTAITVSANTWYHVMGVYSGTTLSMYVNGVPAQVRTAVSAPNIGINLNIGVGEGGNMHYFNGIIDEPRLSATARSASWALSEYQNQNNPTNSGVLPSILSIGNLQAEVSLATAYSGLYFTFEGNVNNNFNGVGNFSSNATNLTTLPATSGLVSVIIPSGKAPVLSADVTLNAINIQSGGQINLNGFALNIACNVYDNGVINGSSGKINFNGSTANQYYYGNATTSSVGNLEVNNSAAGTLTISGANLNIHTGLKLLSGAKLNVQNNSVVTLKSNSISFANVAPLTGASTITGNLTVENYFTGGVGKRGTRMVSSAINESTMRAAGRSIFQQVKEHMVVTGKENGGFDPGNSVSPFAITLTKYNEPAALNVGQFSEITNIITGTVPVELPGSAFFLFYRGNRDNYTPATALTSTKLLSDYVPESFAASFTGPLNQGEISIPITHSNNAGDTNNGFNVVGNPYAATIDWDLVYATNSSIIENQIRIIQPGGAIMTRTKSGSDPAVVVNAIGSPESAQYIQPGQGFYIKKLAAGTSNLIFRESHKSINSAPLRLLTTPNNKPSLMSNLSMSTDPVVTEKQAVIMYFNIKNSQNASDETAVVFKNAYSENLDNNDIPYLTNNSVILGTRSGDGVNLAINYLPELSGQTKFKLLVNASVSGDHTLNFTNLLALGRYKAMLKDYYLNTTIDLSTNPNYSFNIDKTIASTFGTNRFEISFVEGPALKLNLSEFSGQQNVKNIELNFTTATETTTTKTEIEASVDGTNFSKIGEVKGAGISTSPIEYTYLHKTPAQGQNVYRLKQIYADGTFAYSDPITIVFRTVEFNNLKVSRSNQLLNVSWSTVSEVNTVNFSVERSLDGVNFINVGQVLGKGTSSDPSQYAFQDANPPIGKVHYRIKVNFSDALPSYSEVISYNYRDSYIKEFIVDKSATDVLLTWSIEKNASLKQFTLERSSDGLNFTAISNILIGAINELGKYTYFDDEPFDGTNYYRIKQILSDTDPLYSVIKQINFKKIQLQSFSVIQENNDVKINWKTTTETNTSYFEVQRSTDGINFAGIKTISAANNSSTLKDYLVIDNSPIQGKSYYRLKLVYVDADSSLNNAIEIFTKGSRFIKLDLAKRENGVNVAWTAFNDEETTTFEIERSIDGINFIKVGSIPSQIENGNLNYNFTDVNPGYTKLNYRLKEVFEDKSTKTSNIVSIDHILTNVSLKDFIISNSPLGVQINWATSIENGTSRILIEKSNDGTSFSPLTSFAAYNTSTELRSYKYLDITQLAGLYHYRLKFEYLDGGSEYSAIKSFQFYPFKLISFNAQKSNGKATLKWSASHEQNAVSYSLERSNNGQTFTEVTSIKTQGGLLENAYSFIDESAPKGINYYRLNLKYEDNNLLLPIFVFDYLKFVGYLNSFNVVKQGFKTVLDWKTNNDIYIKNFELETSLDGVNFTPLANIPTKSSSVIGNSYNFEYPINSPVNATVYFRIKMVSFENEIDYSPIKSVYNKQTEEVIDGSMLVYPNPAKDYIELATQEENVVVSLFNLSGKLMKSNNFNKNTAIKIDISEFSEGFYYMELRKNDSSKKLIGKGKFFKQ</sequence>
<keyword evidence="4" id="KW-0966">Cell projection</keyword>
<dbReference type="InterPro" id="IPR013320">
    <property type="entry name" value="ConA-like_dom_sf"/>
</dbReference>
<gene>
    <name evidence="6" type="ORF">VRU49_00755</name>
</gene>
<dbReference type="Pfam" id="PF00041">
    <property type="entry name" value="fn3"/>
    <property type="match status" value="1"/>
</dbReference>
<organism evidence="6 7">
    <name type="scientific">Pedobacter flavus</name>
    <dbReference type="NCBI Taxonomy" id="3113906"/>
    <lineage>
        <taxon>Bacteria</taxon>
        <taxon>Pseudomonadati</taxon>
        <taxon>Bacteroidota</taxon>
        <taxon>Sphingobacteriia</taxon>
        <taxon>Sphingobacteriales</taxon>
        <taxon>Sphingobacteriaceae</taxon>
        <taxon>Pedobacter</taxon>
    </lineage>
</organism>
<evidence type="ECO:0000313" key="7">
    <source>
        <dbReference type="Proteomes" id="UP001337681"/>
    </source>
</evidence>
<dbReference type="NCBIfam" id="TIGR04183">
    <property type="entry name" value="Por_Secre_tail"/>
    <property type="match status" value="1"/>
</dbReference>
<keyword evidence="3" id="KW-1015">Disulfide bond</keyword>
<evidence type="ECO:0000256" key="2">
    <source>
        <dbReference type="ARBA" id="ARBA00022729"/>
    </source>
</evidence>
<keyword evidence="7" id="KW-1185">Reference proteome</keyword>
<dbReference type="InterPro" id="IPR006558">
    <property type="entry name" value="LamG-like"/>
</dbReference>
<dbReference type="InterPro" id="IPR013783">
    <property type="entry name" value="Ig-like_fold"/>
</dbReference>
<dbReference type="SUPFAM" id="SSF49265">
    <property type="entry name" value="Fibronectin type III"/>
    <property type="match status" value="1"/>
</dbReference>
<dbReference type="RefSeq" id="WP_330144860.1">
    <property type="nucleotide sequence ID" value="NZ_JAZDQU010000001.1"/>
</dbReference>
<keyword evidence="2" id="KW-0732">Signal</keyword>
<reference evidence="6 7" key="1">
    <citation type="submission" date="2024-01" db="EMBL/GenBank/DDBJ databases">
        <title>Pedobacter sp. nov., isolated from oil-contaminated soil.</title>
        <authorList>
            <person name="Le N.T.T."/>
        </authorList>
    </citation>
    <scope>NUCLEOTIDE SEQUENCE [LARGE SCALE GENOMIC DNA]</scope>
    <source>
        <strain evidence="6 7">VNH31</strain>
    </source>
</reference>
<dbReference type="PROSITE" id="PS50853">
    <property type="entry name" value="FN3"/>
    <property type="match status" value="1"/>
</dbReference>
<dbReference type="Gene3D" id="2.60.120.200">
    <property type="match status" value="2"/>
</dbReference>
<dbReference type="Proteomes" id="UP001337681">
    <property type="component" value="Unassembled WGS sequence"/>
</dbReference>
<dbReference type="InterPro" id="IPR003961">
    <property type="entry name" value="FN3_dom"/>
</dbReference>
<dbReference type="Pfam" id="PF10102">
    <property type="entry name" value="DUF2341"/>
    <property type="match status" value="1"/>
</dbReference>
<comment type="subcellular location">
    <subcellularLocation>
        <location evidence="1">Cell projection</location>
    </subcellularLocation>
</comment>
<evidence type="ECO:0000256" key="3">
    <source>
        <dbReference type="ARBA" id="ARBA00023157"/>
    </source>
</evidence>
<dbReference type="SMART" id="SM00282">
    <property type="entry name" value="LamG"/>
    <property type="match status" value="1"/>
</dbReference>
<dbReference type="InterPro" id="IPR026444">
    <property type="entry name" value="Secre_tail"/>
</dbReference>
<evidence type="ECO:0000259" key="5">
    <source>
        <dbReference type="PROSITE" id="PS50853"/>
    </source>
</evidence>
<dbReference type="InterPro" id="IPR018765">
    <property type="entry name" value="DUF2341"/>
</dbReference>
<dbReference type="Pfam" id="PF13385">
    <property type="entry name" value="Laminin_G_3"/>
    <property type="match status" value="2"/>
</dbReference>